<dbReference type="InterPro" id="IPR001362">
    <property type="entry name" value="Glyco_hydro_32"/>
</dbReference>
<dbReference type="EMBL" id="JANPWZ010001317">
    <property type="protein sequence ID" value="KAJ3566786.1"/>
    <property type="molecule type" value="Genomic_DNA"/>
</dbReference>
<dbReference type="GO" id="GO:0004564">
    <property type="term" value="F:beta-fructofuranosidase activity"/>
    <property type="evidence" value="ECO:0007669"/>
    <property type="project" value="UniProtKB-EC"/>
</dbReference>
<evidence type="ECO:0000256" key="4">
    <source>
        <dbReference type="ARBA" id="ARBA00023295"/>
    </source>
</evidence>
<dbReference type="SMART" id="SM00640">
    <property type="entry name" value="Glyco_32"/>
    <property type="match status" value="1"/>
</dbReference>
<dbReference type="InterPro" id="IPR013148">
    <property type="entry name" value="Glyco_hydro_32_N"/>
</dbReference>
<evidence type="ECO:0000256" key="2">
    <source>
        <dbReference type="ARBA" id="ARBA00012758"/>
    </source>
</evidence>
<dbReference type="Pfam" id="PF08244">
    <property type="entry name" value="Glyco_hydro_32C"/>
    <property type="match status" value="1"/>
</dbReference>
<name>A0A9W8TLL3_9PEZI</name>
<dbReference type="GO" id="GO:0005975">
    <property type="term" value="P:carbohydrate metabolic process"/>
    <property type="evidence" value="ECO:0007669"/>
    <property type="project" value="InterPro"/>
</dbReference>
<feature type="signal peptide" evidence="6">
    <location>
        <begin position="1"/>
        <end position="24"/>
    </location>
</feature>
<keyword evidence="6" id="KW-0732">Signal</keyword>
<organism evidence="9 10">
    <name type="scientific">Xylaria arbuscula</name>
    <dbReference type="NCBI Taxonomy" id="114810"/>
    <lineage>
        <taxon>Eukaryota</taxon>
        <taxon>Fungi</taxon>
        <taxon>Dikarya</taxon>
        <taxon>Ascomycota</taxon>
        <taxon>Pezizomycotina</taxon>
        <taxon>Sordariomycetes</taxon>
        <taxon>Xylariomycetidae</taxon>
        <taxon>Xylariales</taxon>
        <taxon>Xylariaceae</taxon>
        <taxon>Xylaria</taxon>
    </lineage>
</organism>
<gene>
    <name evidence="9" type="ORF">NPX13_g7005</name>
</gene>
<dbReference type="SUPFAM" id="SSF75005">
    <property type="entry name" value="Arabinanase/levansucrase/invertase"/>
    <property type="match status" value="1"/>
</dbReference>
<dbReference type="PANTHER" id="PTHR43101:SF1">
    <property type="entry name" value="BETA-FRUCTOSIDASE"/>
    <property type="match status" value="1"/>
</dbReference>
<dbReference type="VEuPathDB" id="FungiDB:F4678DRAFT_474448"/>
<keyword evidence="10" id="KW-1185">Reference proteome</keyword>
<feature type="domain" description="Glycosyl hydrolase family 32 C-terminal" evidence="8">
    <location>
        <begin position="527"/>
        <end position="674"/>
    </location>
</feature>
<evidence type="ECO:0000259" key="8">
    <source>
        <dbReference type="Pfam" id="PF08244"/>
    </source>
</evidence>
<evidence type="ECO:0000256" key="5">
    <source>
        <dbReference type="RuleBase" id="RU362110"/>
    </source>
</evidence>
<feature type="domain" description="Glycosyl hydrolase family 32 N-terminal" evidence="7">
    <location>
        <begin position="229"/>
        <end position="518"/>
    </location>
</feature>
<dbReference type="EC" id="3.2.1.26" evidence="2"/>
<dbReference type="Pfam" id="PF00251">
    <property type="entry name" value="Glyco_hydro_32N"/>
    <property type="match status" value="1"/>
</dbReference>
<dbReference type="PANTHER" id="PTHR43101">
    <property type="entry name" value="BETA-FRUCTOSIDASE"/>
    <property type="match status" value="1"/>
</dbReference>
<reference evidence="9" key="1">
    <citation type="submission" date="2022-07" db="EMBL/GenBank/DDBJ databases">
        <title>Genome Sequence of Xylaria arbuscula.</title>
        <authorList>
            <person name="Buettner E."/>
        </authorList>
    </citation>
    <scope>NUCLEOTIDE SEQUENCE</scope>
    <source>
        <strain evidence="9">VT107</strain>
    </source>
</reference>
<evidence type="ECO:0000256" key="6">
    <source>
        <dbReference type="SAM" id="SignalP"/>
    </source>
</evidence>
<dbReference type="InterPro" id="IPR013320">
    <property type="entry name" value="ConA-like_dom_sf"/>
</dbReference>
<keyword evidence="3 5" id="KW-0378">Hydrolase</keyword>
<proteinExistence type="inferred from homology"/>
<dbReference type="Gene3D" id="2.60.120.260">
    <property type="entry name" value="Galactose-binding domain-like"/>
    <property type="match status" value="1"/>
</dbReference>
<dbReference type="InterPro" id="IPR051214">
    <property type="entry name" value="GH32_Enzymes"/>
</dbReference>
<comment type="similarity">
    <text evidence="1 5">Belongs to the glycosyl hydrolase 32 family.</text>
</comment>
<protein>
    <recommendedName>
        <fullName evidence="2">beta-fructofuranosidase</fullName>
        <ecNumber evidence="2">3.2.1.26</ecNumber>
    </recommendedName>
</protein>
<feature type="chain" id="PRO_5040890092" description="beta-fructofuranosidase" evidence="6">
    <location>
        <begin position="25"/>
        <end position="682"/>
    </location>
</feature>
<dbReference type="Gene3D" id="2.60.120.560">
    <property type="entry name" value="Exo-inulinase, domain 1"/>
    <property type="match status" value="1"/>
</dbReference>
<comment type="caution">
    <text evidence="9">The sequence shown here is derived from an EMBL/GenBank/DDBJ whole genome shotgun (WGS) entry which is preliminary data.</text>
</comment>
<dbReference type="SUPFAM" id="SSF49899">
    <property type="entry name" value="Concanavalin A-like lectins/glucanases"/>
    <property type="match status" value="1"/>
</dbReference>
<evidence type="ECO:0000256" key="3">
    <source>
        <dbReference type="ARBA" id="ARBA00022801"/>
    </source>
</evidence>
<dbReference type="CDD" id="cd08996">
    <property type="entry name" value="GH32_FFase"/>
    <property type="match status" value="1"/>
</dbReference>
<evidence type="ECO:0000259" key="7">
    <source>
        <dbReference type="Pfam" id="PF00251"/>
    </source>
</evidence>
<evidence type="ECO:0000313" key="10">
    <source>
        <dbReference type="Proteomes" id="UP001148614"/>
    </source>
</evidence>
<dbReference type="InterPro" id="IPR013189">
    <property type="entry name" value="Glyco_hydro_32_C"/>
</dbReference>
<keyword evidence="4 5" id="KW-0326">Glycosidase</keyword>
<evidence type="ECO:0000256" key="1">
    <source>
        <dbReference type="ARBA" id="ARBA00009902"/>
    </source>
</evidence>
<dbReference type="AlphaFoldDB" id="A0A9W8TLL3"/>
<accession>A0A9W8TLL3</accession>
<sequence>MSSVIHPTTLLKLGLMGIATTASAIPSTVPADPHCLLGENLINPGFESGTLKGWQVVSGDAFGNKSITNVQSYWDGPFNQDGSYFMLGTSQAGESAVGELKSSSFKACSVLSFLVSGGYDSEHLYVGLVRDKDGKILLKQTGVNDEAFLRIVWDTSEWQGQSVHVVIHDSSTNEEWGHINFDGLRIGSHATNDGKGLTFNVLGQANQPQAGKMPTCRLFAKDPLRPQYHYTQYQGWINDPAGLIQWKGKHHLFSQYNPDAAVWGPIFWSHAVSTDAVHWRELPVALSPKETDDAEDESGMFTGSAFSDSSGLHLILTNYTDTSSHPDAVQESVIVASSTDGVNFEYYNNNPVIPGPPEGAPVFFRDPKAFHDPTDNSLKLAIGATNGVSGEVRLYRSSDTFSWSDAGIMYAGNGSTGDVWECPNFLPIGGKWALFYGGNGLGHYETGTFDGSKFKSEKQGLLDAGPASYAMQWYKDESDRNLAITWMANWPTPKWPSRANGWAGQQSITRELFLRKDGGLGSRPIKELDSLASGATKKFNRQTIEDKVFHVGNSNTARLKLTVDLSATTASSFTLALFQSKAESTLLTYNTRNATLTLDTRNAGYGQAGTWDAAIDTQTDGKLNLDIFLDRSVLEAFVGDGTVFSATVFPRYQESTSIGIIGTGGKVVVDSLSLTPLGSSWC</sequence>
<dbReference type="Proteomes" id="UP001148614">
    <property type="component" value="Unassembled WGS sequence"/>
</dbReference>
<dbReference type="Gene3D" id="2.115.10.20">
    <property type="entry name" value="Glycosyl hydrolase domain, family 43"/>
    <property type="match status" value="1"/>
</dbReference>
<evidence type="ECO:0000313" key="9">
    <source>
        <dbReference type="EMBL" id="KAJ3566786.1"/>
    </source>
</evidence>
<dbReference type="InterPro" id="IPR023296">
    <property type="entry name" value="Glyco_hydro_beta-prop_sf"/>
</dbReference>